<dbReference type="Proteomes" id="UP001221686">
    <property type="component" value="Unassembled WGS sequence"/>
</dbReference>
<dbReference type="RefSeq" id="WP_272089965.1">
    <property type="nucleotide sequence ID" value="NZ_JAQNDL010000003.1"/>
</dbReference>
<gene>
    <name evidence="2" type="ORF">POL25_31435</name>
</gene>
<reference evidence="2 3" key="1">
    <citation type="submission" date="2022-11" db="EMBL/GenBank/DDBJ databases">
        <title>Minimal conservation of predation-associated metabolite biosynthetic gene clusters underscores biosynthetic potential of Myxococcota including descriptions for ten novel species: Archangium lansinium sp. nov., Myxococcus landrumus sp. nov., Nannocystis bai.</title>
        <authorList>
            <person name="Ahearne A."/>
            <person name="Stevens C."/>
            <person name="Dowd S."/>
        </authorList>
    </citation>
    <scope>NUCLEOTIDE SEQUENCE [LARGE SCALE GENOMIC DNA]</scope>
    <source>
        <strain evidence="2 3">BB15-2</strain>
    </source>
</reference>
<keyword evidence="3" id="KW-1185">Reference proteome</keyword>
<feature type="region of interest" description="Disordered" evidence="1">
    <location>
        <begin position="24"/>
        <end position="89"/>
    </location>
</feature>
<organism evidence="2 3">
    <name type="scientific">Nannocystis bainbridge</name>
    <dbReference type="NCBI Taxonomy" id="2995303"/>
    <lineage>
        <taxon>Bacteria</taxon>
        <taxon>Pseudomonadati</taxon>
        <taxon>Myxococcota</taxon>
        <taxon>Polyangia</taxon>
        <taxon>Nannocystales</taxon>
        <taxon>Nannocystaceae</taxon>
        <taxon>Nannocystis</taxon>
    </lineage>
</organism>
<dbReference type="PROSITE" id="PS51257">
    <property type="entry name" value="PROKAR_LIPOPROTEIN"/>
    <property type="match status" value="1"/>
</dbReference>
<protein>
    <submittedName>
        <fullName evidence="2">Uncharacterized protein</fullName>
    </submittedName>
</protein>
<name>A0ABT5E6H2_9BACT</name>
<comment type="caution">
    <text evidence="2">The sequence shown here is derived from an EMBL/GenBank/DDBJ whole genome shotgun (WGS) entry which is preliminary data.</text>
</comment>
<evidence type="ECO:0000256" key="1">
    <source>
        <dbReference type="SAM" id="MobiDB-lite"/>
    </source>
</evidence>
<proteinExistence type="predicted"/>
<sequence length="180" mass="18463">MLYLHRLPCLLFGLLLLGCHDKSKETDSDATATDPTGATESSGSSETDQPTSTSTATTSTSTTSTSTTDTSSGSTSEPGTVSDTEPPEPGGVNPCGTCRAGQFCRWFDSDIPACGSTECVETDDPTCMVCFAAPAQCPTTTVEKCAANVCFDGGTNGFHLAEDGIIVVECDIFADTGCGP</sequence>
<dbReference type="EMBL" id="JAQNDL010000003">
    <property type="protein sequence ID" value="MDC0721462.1"/>
    <property type="molecule type" value="Genomic_DNA"/>
</dbReference>
<evidence type="ECO:0000313" key="2">
    <source>
        <dbReference type="EMBL" id="MDC0721462.1"/>
    </source>
</evidence>
<evidence type="ECO:0000313" key="3">
    <source>
        <dbReference type="Proteomes" id="UP001221686"/>
    </source>
</evidence>
<feature type="compositionally biased region" description="Low complexity" evidence="1">
    <location>
        <begin position="36"/>
        <end position="76"/>
    </location>
</feature>
<accession>A0ABT5E6H2</accession>